<evidence type="ECO:0000256" key="2">
    <source>
        <dbReference type="ARBA" id="ARBA00023015"/>
    </source>
</evidence>
<feature type="compositionally biased region" description="Polar residues" evidence="6">
    <location>
        <begin position="120"/>
        <end position="131"/>
    </location>
</feature>
<dbReference type="InterPro" id="IPR001138">
    <property type="entry name" value="Zn2Cys6_DnaBD"/>
</dbReference>
<dbReference type="AlphaFoldDB" id="A0A423VV96"/>
<evidence type="ECO:0000259" key="7">
    <source>
        <dbReference type="PROSITE" id="PS00463"/>
    </source>
</evidence>
<feature type="region of interest" description="Disordered" evidence="6">
    <location>
        <begin position="1"/>
        <end position="23"/>
    </location>
</feature>
<sequence>MDRSRAEPVSASARSTKGHQGKWGSACAACSAAKAKCIRSDDTSGAPCDRCKRLAKECTSQVHHPRKKRSSKTSRTSQLEERLNGLVDLLRASGELSTENSRRSQSSALSPDGEHEDPPNGTSPAASSSIGSTIHIPQTWNRHAPPRCICRAELGDVPLQRRPDSELLAIYQSRLMPVFPFVTIPAGTRADRLKAERPFLFSAICMAASISDVRSMRGQMFSMIQRLTNEVFIESSRSMDILQGILVMLAWYQNHCIMHTQLNNLLYIAQSQLADLGLNKPPEVQERTSVLVLNPPQPHQRTNEERRAILGVWFLSSSVATGLQKVCPMKLSKYFKQCLEHLEANPDSELDAVLVYLVRIQNLTEQIYNWRSGEDEDDGIPDFPGAPASAYQAAFYGDIVRMQASLPPKLRDNKLLRVYFTFATLHLNEPPPIDAALLKKLAESLTNVNSSTPSALDIFYRAQSALHGFFESWFDIPTNIYSAMPIFVMMHVFYGITMVARWAKILGPGRSPRRWNVPGDILTSQKVVWDPSATRPGPNSFGVGLAPVPSFTECSSSNAGIGRMKTDIQMDVNAATRTSQAATRLVNIPPPITHPSQIPASHFRESADPSIPSAVASLRAKLLTQPGLNLDIVGILARLAQRCEQVHKELTEEDRGGNWHNDVWYICAKKILIARAKLEKWAEIIASGGMSASLPVDAAAQHTDQSDRTRETRIGDFNVTATEAQASAVQQPLYQNRDTFASFQRQIETAGQDILPSDSIDDAWQYGDVWTDDMFDQLDPSLWLNDGSSDWSMALLG</sequence>
<feature type="region of interest" description="Disordered" evidence="6">
    <location>
        <begin position="93"/>
        <end position="131"/>
    </location>
</feature>
<feature type="compositionally biased region" description="Polar residues" evidence="6">
    <location>
        <begin position="95"/>
        <end position="109"/>
    </location>
</feature>
<keyword evidence="5" id="KW-0539">Nucleus</keyword>
<dbReference type="OrthoDB" id="5226580at2759"/>
<dbReference type="PANTHER" id="PTHR31845">
    <property type="entry name" value="FINGER DOMAIN PROTEIN, PUTATIVE-RELATED"/>
    <property type="match status" value="1"/>
</dbReference>
<dbReference type="InterPro" id="IPR036864">
    <property type="entry name" value="Zn2-C6_fun-type_DNA-bd_sf"/>
</dbReference>
<name>A0A423VV96_9PEZI</name>
<comment type="subcellular location">
    <subcellularLocation>
        <location evidence="1">Nucleus</location>
    </subcellularLocation>
</comment>
<dbReference type="Proteomes" id="UP000283895">
    <property type="component" value="Unassembled WGS sequence"/>
</dbReference>
<keyword evidence="2" id="KW-0805">Transcription regulation</keyword>
<evidence type="ECO:0000256" key="4">
    <source>
        <dbReference type="ARBA" id="ARBA00023163"/>
    </source>
</evidence>
<keyword evidence="3" id="KW-0238">DNA-binding</keyword>
<dbReference type="GO" id="GO:0000981">
    <property type="term" value="F:DNA-binding transcription factor activity, RNA polymerase II-specific"/>
    <property type="evidence" value="ECO:0007669"/>
    <property type="project" value="InterPro"/>
</dbReference>
<keyword evidence="4" id="KW-0804">Transcription</keyword>
<protein>
    <recommendedName>
        <fullName evidence="7">Zn(2)-C6 fungal-type domain-containing protein</fullName>
    </recommendedName>
</protein>
<evidence type="ECO:0000256" key="6">
    <source>
        <dbReference type="SAM" id="MobiDB-lite"/>
    </source>
</evidence>
<comment type="caution">
    <text evidence="8">The sequence shown here is derived from an EMBL/GenBank/DDBJ whole genome shotgun (WGS) entry which is preliminary data.</text>
</comment>
<evidence type="ECO:0000256" key="3">
    <source>
        <dbReference type="ARBA" id="ARBA00023125"/>
    </source>
</evidence>
<evidence type="ECO:0000313" key="8">
    <source>
        <dbReference type="EMBL" id="ROV94993.1"/>
    </source>
</evidence>
<feature type="compositionally biased region" description="Basic residues" evidence="6">
    <location>
        <begin position="63"/>
        <end position="72"/>
    </location>
</feature>
<reference evidence="8 9" key="1">
    <citation type="submission" date="2015-09" db="EMBL/GenBank/DDBJ databases">
        <title>Host preference determinants of Valsa canker pathogens revealed by comparative genomics.</title>
        <authorList>
            <person name="Yin Z."/>
            <person name="Huang L."/>
        </authorList>
    </citation>
    <scope>NUCLEOTIDE SEQUENCE [LARGE SCALE GENOMIC DNA]</scope>
    <source>
        <strain evidence="8 9">03-1</strain>
    </source>
</reference>
<dbReference type="GO" id="GO:0008270">
    <property type="term" value="F:zinc ion binding"/>
    <property type="evidence" value="ECO:0007669"/>
    <property type="project" value="InterPro"/>
</dbReference>
<dbReference type="InterPro" id="IPR051089">
    <property type="entry name" value="prtT"/>
</dbReference>
<feature type="domain" description="Zn(2)-C6 fungal-type" evidence="7">
    <location>
        <begin position="26"/>
        <end position="58"/>
    </location>
</feature>
<dbReference type="GO" id="GO:0005634">
    <property type="term" value="C:nucleus"/>
    <property type="evidence" value="ECO:0007669"/>
    <property type="project" value="UniProtKB-SubCell"/>
</dbReference>
<dbReference type="Gene3D" id="4.10.240.10">
    <property type="entry name" value="Zn(2)-C6 fungal-type DNA-binding domain"/>
    <property type="match status" value="1"/>
</dbReference>
<organism evidence="8 9">
    <name type="scientific">Cytospora schulzeri</name>
    <dbReference type="NCBI Taxonomy" id="448051"/>
    <lineage>
        <taxon>Eukaryota</taxon>
        <taxon>Fungi</taxon>
        <taxon>Dikarya</taxon>
        <taxon>Ascomycota</taxon>
        <taxon>Pezizomycotina</taxon>
        <taxon>Sordariomycetes</taxon>
        <taxon>Sordariomycetidae</taxon>
        <taxon>Diaporthales</taxon>
        <taxon>Cytosporaceae</taxon>
        <taxon>Cytospora</taxon>
    </lineage>
</organism>
<dbReference type="PROSITE" id="PS00463">
    <property type="entry name" value="ZN2_CY6_FUNGAL_1"/>
    <property type="match status" value="1"/>
</dbReference>
<feature type="region of interest" description="Disordered" evidence="6">
    <location>
        <begin position="58"/>
        <end position="81"/>
    </location>
</feature>
<evidence type="ECO:0000256" key="5">
    <source>
        <dbReference type="ARBA" id="ARBA00023242"/>
    </source>
</evidence>
<keyword evidence="9" id="KW-1185">Reference proteome</keyword>
<evidence type="ECO:0000256" key="1">
    <source>
        <dbReference type="ARBA" id="ARBA00004123"/>
    </source>
</evidence>
<dbReference type="SUPFAM" id="SSF57701">
    <property type="entry name" value="Zn2/Cys6 DNA-binding domain"/>
    <property type="match status" value="1"/>
</dbReference>
<accession>A0A423VV96</accession>
<proteinExistence type="predicted"/>
<dbReference type="PANTHER" id="PTHR31845:SF10">
    <property type="entry name" value="ZN(II)2CYS6 TRANSCRIPTION FACTOR (EUROFUNG)"/>
    <property type="match status" value="1"/>
</dbReference>
<evidence type="ECO:0000313" key="9">
    <source>
        <dbReference type="Proteomes" id="UP000283895"/>
    </source>
</evidence>
<dbReference type="EMBL" id="LKEA01000038">
    <property type="protein sequence ID" value="ROV94993.1"/>
    <property type="molecule type" value="Genomic_DNA"/>
</dbReference>
<dbReference type="STRING" id="356882.A0A423VV96"/>
<dbReference type="GO" id="GO:0000976">
    <property type="term" value="F:transcription cis-regulatory region binding"/>
    <property type="evidence" value="ECO:0007669"/>
    <property type="project" value="TreeGrafter"/>
</dbReference>
<gene>
    <name evidence="8" type="ORF">VMCG_08298</name>
</gene>